<organism evidence="2 3">
    <name type="scientific">Nocardia jiangxiensis</name>
    <dbReference type="NCBI Taxonomy" id="282685"/>
    <lineage>
        <taxon>Bacteria</taxon>
        <taxon>Bacillati</taxon>
        <taxon>Actinomycetota</taxon>
        <taxon>Actinomycetes</taxon>
        <taxon>Mycobacteriales</taxon>
        <taxon>Nocardiaceae</taxon>
        <taxon>Nocardia</taxon>
    </lineage>
</organism>
<dbReference type="Proteomes" id="UP001601992">
    <property type="component" value="Unassembled WGS sequence"/>
</dbReference>
<dbReference type="EMBL" id="JBIAQY010000004">
    <property type="protein sequence ID" value="MFF3568995.1"/>
    <property type="molecule type" value="Genomic_DNA"/>
</dbReference>
<evidence type="ECO:0000256" key="1">
    <source>
        <dbReference type="SAM" id="Phobius"/>
    </source>
</evidence>
<keyword evidence="1" id="KW-0812">Transmembrane</keyword>
<feature type="transmembrane region" description="Helical" evidence="1">
    <location>
        <begin position="86"/>
        <end position="105"/>
    </location>
</feature>
<keyword evidence="3" id="KW-1185">Reference proteome</keyword>
<feature type="transmembrane region" description="Helical" evidence="1">
    <location>
        <begin position="52"/>
        <end position="80"/>
    </location>
</feature>
<gene>
    <name evidence="2" type="ORF">ACFYXQ_14580</name>
</gene>
<dbReference type="RefSeq" id="WP_040823327.1">
    <property type="nucleotide sequence ID" value="NZ_JBIAQY010000004.1"/>
</dbReference>
<reference evidence="2 3" key="1">
    <citation type="submission" date="2024-10" db="EMBL/GenBank/DDBJ databases">
        <title>The Natural Products Discovery Center: Release of the First 8490 Sequenced Strains for Exploring Actinobacteria Biosynthetic Diversity.</title>
        <authorList>
            <person name="Kalkreuter E."/>
            <person name="Kautsar S.A."/>
            <person name="Yang D."/>
            <person name="Bader C.D."/>
            <person name="Teijaro C.N."/>
            <person name="Fluegel L."/>
            <person name="Davis C.M."/>
            <person name="Simpson J.R."/>
            <person name="Lauterbach L."/>
            <person name="Steele A.D."/>
            <person name="Gui C."/>
            <person name="Meng S."/>
            <person name="Li G."/>
            <person name="Viehrig K."/>
            <person name="Ye F."/>
            <person name="Su P."/>
            <person name="Kiefer A.F."/>
            <person name="Nichols A."/>
            <person name="Cepeda A.J."/>
            <person name="Yan W."/>
            <person name="Fan B."/>
            <person name="Jiang Y."/>
            <person name="Adhikari A."/>
            <person name="Zheng C.-J."/>
            <person name="Schuster L."/>
            <person name="Cowan T.M."/>
            <person name="Smanski M.J."/>
            <person name="Chevrette M.G."/>
            <person name="De Carvalho L.P.S."/>
            <person name="Shen B."/>
        </authorList>
    </citation>
    <scope>NUCLEOTIDE SEQUENCE [LARGE SCALE GENOMIC DNA]</scope>
    <source>
        <strain evidence="2 3">NPDC002593</strain>
    </source>
</reference>
<keyword evidence="1" id="KW-1133">Transmembrane helix</keyword>
<evidence type="ECO:0000313" key="3">
    <source>
        <dbReference type="Proteomes" id="UP001601992"/>
    </source>
</evidence>
<name>A0ABW6RY80_9NOCA</name>
<protein>
    <recommendedName>
        <fullName evidence="4">EcsC protein family protein</fullName>
    </recommendedName>
</protein>
<keyword evidence="1" id="KW-0472">Membrane</keyword>
<accession>A0ABW6RY80</accession>
<proteinExistence type="predicted"/>
<sequence>MFERAIQKSVELLLRGGTGVQAPLAAKYVDRMRRRHPDRSPEDIEKRLESRYLIVVTASGTIAGLSAVVPGVGTLIGLAASGIESVFFLEASALYAASVGALHGMESMSPNQQRALVVGVVLGESGTEILGKNASQSARDWADIVADKIPVVRNVDNAMAKKFIVQFILRRGVLLFGKALPIGIGAAVGAAGNLAFGRTVVANAHRTFGPALSTQPE</sequence>
<comment type="caution">
    <text evidence="2">The sequence shown here is derived from an EMBL/GenBank/DDBJ whole genome shotgun (WGS) entry which is preliminary data.</text>
</comment>
<evidence type="ECO:0008006" key="4">
    <source>
        <dbReference type="Google" id="ProtNLM"/>
    </source>
</evidence>
<evidence type="ECO:0000313" key="2">
    <source>
        <dbReference type="EMBL" id="MFF3568995.1"/>
    </source>
</evidence>